<dbReference type="OrthoDB" id="5382468at2759"/>
<proteinExistence type="predicted"/>
<feature type="domain" description="RRM" evidence="4">
    <location>
        <begin position="60"/>
        <end position="137"/>
    </location>
</feature>
<reference evidence="5 6" key="1">
    <citation type="journal article" date="2018" name="Mol. Ecol.">
        <title>The obligate alkalophilic soda-lake fungus Sodiomyces alkalinus has shifted to a protein diet.</title>
        <authorList>
            <person name="Grum-Grzhimaylo A.A."/>
            <person name="Falkoski D.L."/>
            <person name="van den Heuvel J."/>
            <person name="Valero-Jimenez C.A."/>
            <person name="Min B."/>
            <person name="Choi I.G."/>
            <person name="Lipzen A."/>
            <person name="Daum C.G."/>
            <person name="Aanen D.K."/>
            <person name="Tsang A."/>
            <person name="Henrissat B."/>
            <person name="Bilanenko E.N."/>
            <person name="de Vries R.P."/>
            <person name="van Kan J.A.L."/>
            <person name="Grigoriev I.V."/>
            <person name="Debets A.J.M."/>
        </authorList>
    </citation>
    <scope>NUCLEOTIDE SEQUENCE [LARGE SCALE GENOMIC DNA]</scope>
    <source>
        <strain evidence="5 6">F11</strain>
    </source>
</reference>
<evidence type="ECO:0000313" key="5">
    <source>
        <dbReference type="EMBL" id="ROT35263.1"/>
    </source>
</evidence>
<dbReference type="EMBL" id="ML119061">
    <property type="protein sequence ID" value="ROT35263.1"/>
    <property type="molecule type" value="Genomic_DNA"/>
</dbReference>
<evidence type="ECO:0000313" key="6">
    <source>
        <dbReference type="Proteomes" id="UP000272025"/>
    </source>
</evidence>
<feature type="region of interest" description="Disordered" evidence="3">
    <location>
        <begin position="128"/>
        <end position="284"/>
    </location>
</feature>
<evidence type="ECO:0000256" key="3">
    <source>
        <dbReference type="SAM" id="MobiDB-lite"/>
    </source>
</evidence>
<accession>A0A3N2PL57</accession>
<dbReference type="AlphaFoldDB" id="A0A3N2PL57"/>
<dbReference type="PROSITE" id="PS50102">
    <property type="entry name" value="RRM"/>
    <property type="match status" value="1"/>
</dbReference>
<evidence type="ECO:0000256" key="1">
    <source>
        <dbReference type="ARBA" id="ARBA00022884"/>
    </source>
</evidence>
<dbReference type="InterPro" id="IPR051229">
    <property type="entry name" value="ALYREF_mRNA_export"/>
</dbReference>
<dbReference type="PANTHER" id="PTHR19965:SF82">
    <property type="entry name" value="THO COMPLEX SUBUNIT 4"/>
    <property type="match status" value="1"/>
</dbReference>
<dbReference type="GO" id="GO:0005634">
    <property type="term" value="C:nucleus"/>
    <property type="evidence" value="ECO:0007669"/>
    <property type="project" value="TreeGrafter"/>
</dbReference>
<dbReference type="Gene3D" id="3.30.70.330">
    <property type="match status" value="1"/>
</dbReference>
<feature type="compositionally biased region" description="Basic and acidic residues" evidence="3">
    <location>
        <begin position="25"/>
        <end position="39"/>
    </location>
</feature>
<dbReference type="PANTHER" id="PTHR19965">
    <property type="entry name" value="RNA AND EXPORT FACTOR BINDING PROTEIN"/>
    <property type="match status" value="1"/>
</dbReference>
<evidence type="ECO:0000259" key="4">
    <source>
        <dbReference type="PROSITE" id="PS50102"/>
    </source>
</evidence>
<evidence type="ECO:0000256" key="2">
    <source>
        <dbReference type="PROSITE-ProRule" id="PRU00176"/>
    </source>
</evidence>
<dbReference type="InterPro" id="IPR000504">
    <property type="entry name" value="RRM_dom"/>
</dbReference>
<feature type="region of interest" description="Disordered" evidence="3">
    <location>
        <begin position="25"/>
        <end position="60"/>
    </location>
</feature>
<dbReference type="InterPro" id="IPR035979">
    <property type="entry name" value="RBD_domain_sf"/>
</dbReference>
<feature type="compositionally biased region" description="Low complexity" evidence="3">
    <location>
        <begin position="193"/>
        <end position="203"/>
    </location>
</feature>
<dbReference type="STRING" id="1314773.A0A3N2PL57"/>
<dbReference type="InterPro" id="IPR025715">
    <property type="entry name" value="FoP_C"/>
</dbReference>
<keyword evidence="1 2" id="KW-0694">RNA-binding</keyword>
<dbReference type="CDD" id="cd12418">
    <property type="entry name" value="RRM_Aly_REF_like"/>
    <property type="match status" value="1"/>
</dbReference>
<dbReference type="InterPro" id="IPR012677">
    <property type="entry name" value="Nucleotide-bd_a/b_plait_sf"/>
</dbReference>
<dbReference type="Pfam" id="PF00076">
    <property type="entry name" value="RRM_1"/>
    <property type="match status" value="1"/>
</dbReference>
<dbReference type="GeneID" id="39583642"/>
<dbReference type="RefSeq" id="XP_028463069.1">
    <property type="nucleotide sequence ID" value="XM_028615165.1"/>
</dbReference>
<protein>
    <submittedName>
        <fullName evidence="5">RNA-binding domain-containing protein</fullName>
    </submittedName>
</protein>
<dbReference type="Proteomes" id="UP000272025">
    <property type="component" value="Unassembled WGS sequence"/>
</dbReference>
<name>A0A3N2PL57_SODAK</name>
<dbReference type="SMART" id="SM00360">
    <property type="entry name" value="RRM"/>
    <property type="match status" value="1"/>
</dbReference>
<gene>
    <name evidence="5" type="ORF">SODALDRAFT_381442</name>
</gene>
<keyword evidence="6" id="KW-1185">Reference proteome</keyword>
<dbReference type="SMART" id="SM01218">
    <property type="entry name" value="FoP_duplication"/>
    <property type="match status" value="1"/>
</dbReference>
<organism evidence="5 6">
    <name type="scientific">Sodiomyces alkalinus (strain CBS 110278 / VKM F-3762 / F11)</name>
    <name type="common">Alkaliphilic filamentous fungus</name>
    <dbReference type="NCBI Taxonomy" id="1314773"/>
    <lineage>
        <taxon>Eukaryota</taxon>
        <taxon>Fungi</taxon>
        <taxon>Dikarya</taxon>
        <taxon>Ascomycota</taxon>
        <taxon>Pezizomycotina</taxon>
        <taxon>Sordariomycetes</taxon>
        <taxon>Hypocreomycetidae</taxon>
        <taxon>Glomerellales</taxon>
        <taxon>Plectosphaerellaceae</taxon>
        <taxon>Sodiomyces</taxon>
    </lineage>
</organism>
<dbReference type="SUPFAM" id="SSF54928">
    <property type="entry name" value="RNA-binding domain, RBD"/>
    <property type="match status" value="1"/>
</dbReference>
<sequence length="284" mass="31604">MNDVLALTVSLRAIQSYRDEPRDLDSEWVHDRYEDDSRPRRSAPRRRRESPPEQNDPTSSKLKVENLHYDLTQKELEDLFSRVGPIVRFVLVYDRAGRSEGIAYVTYEYPEHARKAVREFDGANANGQPIRLTLIPDGRRSRASRNPFDTAVMPSRPLSERITFPDDRSRSLSPTRNQDVEEAASRGIDRYVPGPRSSRSPLPSRRRGGGGGGGGRRPGARREAAPAGRGNSRSGQRPRKTQEELDAEMADYFNGGGDNGAPAPAQTGAVSSDQTATDDIDMIE</sequence>
<dbReference type="GO" id="GO:0003729">
    <property type="term" value="F:mRNA binding"/>
    <property type="evidence" value="ECO:0007669"/>
    <property type="project" value="TreeGrafter"/>
</dbReference>